<evidence type="ECO:0000313" key="2">
    <source>
        <dbReference type="EMBL" id="KAG6002970.1"/>
    </source>
</evidence>
<feature type="compositionally biased region" description="Basic and acidic residues" evidence="1">
    <location>
        <begin position="136"/>
        <end position="148"/>
    </location>
</feature>
<feature type="compositionally biased region" description="Polar residues" evidence="1">
    <location>
        <begin position="107"/>
        <end position="123"/>
    </location>
</feature>
<evidence type="ECO:0000313" key="3">
    <source>
        <dbReference type="Proteomes" id="UP000748025"/>
    </source>
</evidence>
<dbReference type="Proteomes" id="UP000748025">
    <property type="component" value="Unassembled WGS sequence"/>
</dbReference>
<name>A0A9P7NAK8_9HYPO</name>
<feature type="region of interest" description="Disordered" evidence="1">
    <location>
        <begin position="1"/>
        <end position="68"/>
    </location>
</feature>
<feature type="region of interest" description="Disordered" evidence="1">
    <location>
        <begin position="273"/>
        <end position="434"/>
    </location>
</feature>
<proteinExistence type="predicted"/>
<dbReference type="OrthoDB" id="5426563at2759"/>
<feature type="compositionally biased region" description="Polar residues" evidence="1">
    <location>
        <begin position="354"/>
        <end position="367"/>
    </location>
</feature>
<feature type="compositionally biased region" description="Polar residues" evidence="1">
    <location>
        <begin position="33"/>
        <end position="51"/>
    </location>
</feature>
<dbReference type="AlphaFoldDB" id="A0A9P7NAK8"/>
<feature type="compositionally biased region" description="Low complexity" evidence="1">
    <location>
        <begin position="22"/>
        <end position="32"/>
    </location>
</feature>
<comment type="caution">
    <text evidence="2">The sequence shown here is derived from an EMBL/GenBank/DDBJ whole genome shotgun (WGS) entry which is preliminary data.</text>
</comment>
<feature type="region of interest" description="Disordered" evidence="1">
    <location>
        <begin position="166"/>
        <end position="258"/>
    </location>
</feature>
<feature type="compositionally biased region" description="Acidic residues" evidence="1">
    <location>
        <begin position="231"/>
        <end position="241"/>
    </location>
</feature>
<organism evidence="2 3">
    <name type="scientific">Claviceps pusilla</name>
    <dbReference type="NCBI Taxonomy" id="123648"/>
    <lineage>
        <taxon>Eukaryota</taxon>
        <taxon>Fungi</taxon>
        <taxon>Dikarya</taxon>
        <taxon>Ascomycota</taxon>
        <taxon>Pezizomycotina</taxon>
        <taxon>Sordariomycetes</taxon>
        <taxon>Hypocreomycetidae</taxon>
        <taxon>Hypocreales</taxon>
        <taxon>Clavicipitaceae</taxon>
        <taxon>Claviceps</taxon>
    </lineage>
</organism>
<dbReference type="EMBL" id="SRPW01001309">
    <property type="protein sequence ID" value="KAG6002970.1"/>
    <property type="molecule type" value="Genomic_DNA"/>
</dbReference>
<sequence length="434" mass="47411">MARSLAQLSRPHDIGNKLPAKSSSLSNHSSCSQGLQHTLWSDQSCSTNDSSLPRVGTSPRTIIHPQPLRGMRSGLLQLRSPSPDQLGSLVAQKGSQTTIYEPVDVPTTETTSARPTRCSSRASYMSCEPEPPGSLERNKSHNYSDLRSETSCSPRISLDPACSSFSPASHSYTTHHRQRLPDLTHTSLRHTPSGPPRPPVTEAQACGEQTMTTTRGSTTRQPPPPATQTEADTEADTDTDTVDNHASLSLSPELPADVDPQELLDFLREFEQDRQRSKETVKTGPGPQASAIRLPGSRATHSRLSGETEEQQGHRKRKRLGGSMASDLAQPPQPPCSQKYPVQQHITSPDDRLQQTPALSANESTPSLVVHPPDSPPAMPKTESRYRPPDLFIGRLASGLPTNPRQGKKRRTSTTRPYIRALPNHSDDPIDEEM</sequence>
<feature type="compositionally biased region" description="Low complexity" evidence="1">
    <location>
        <begin position="209"/>
        <end position="220"/>
    </location>
</feature>
<protein>
    <submittedName>
        <fullName evidence="2">Uncharacterized protein</fullName>
    </submittedName>
</protein>
<feature type="region of interest" description="Disordered" evidence="1">
    <location>
        <begin position="102"/>
        <end position="153"/>
    </location>
</feature>
<reference evidence="2" key="1">
    <citation type="journal article" date="2020" name="bioRxiv">
        <title>Whole genome comparisons of ergot fungi reveals the divergence and evolution of species within the genus Claviceps are the result of varying mechanisms driving genome evolution and host range expansion.</title>
        <authorList>
            <person name="Wyka S.A."/>
            <person name="Mondo S.J."/>
            <person name="Liu M."/>
            <person name="Dettman J."/>
            <person name="Nalam V."/>
            <person name="Broders K.D."/>
        </authorList>
    </citation>
    <scope>NUCLEOTIDE SEQUENCE</scope>
    <source>
        <strain evidence="2">CCC 602</strain>
    </source>
</reference>
<evidence type="ECO:0000256" key="1">
    <source>
        <dbReference type="SAM" id="MobiDB-lite"/>
    </source>
</evidence>
<accession>A0A9P7NAK8</accession>
<gene>
    <name evidence="2" type="ORF">E4U43_000988</name>
</gene>
<keyword evidence="3" id="KW-1185">Reference proteome</keyword>